<dbReference type="OrthoDB" id="5420656at2"/>
<evidence type="ECO:0000313" key="3">
    <source>
        <dbReference type="EMBL" id="ABK45690.1"/>
    </source>
</evidence>
<keyword evidence="4" id="KW-1185">Reference proteome</keyword>
<feature type="transmembrane region" description="Helical" evidence="1">
    <location>
        <begin position="7"/>
        <end position="27"/>
    </location>
</feature>
<reference evidence="3 4" key="2">
    <citation type="journal article" date="2012" name="Int. J. Syst. Evol. Microbiol.">
        <title>Magnetococcus marinus gen. nov., sp. nov., a marine, magnetotactic bacterium that represents a novel lineage (Magnetococcaceae fam. nov.; Magnetococcales ord. nov.) at the base of the Alphaproteobacteria.</title>
        <authorList>
            <person name="Bazylinski D.A."/>
            <person name="Williams T.J."/>
            <person name="Lefevre C.T."/>
            <person name="Berg R.J."/>
            <person name="Zhang C.L."/>
            <person name="Bowser S.S."/>
            <person name="Dean A.J."/>
            <person name="Beveridge T.J."/>
        </authorList>
    </citation>
    <scope>NUCLEOTIDE SEQUENCE [LARGE SCALE GENOMIC DNA]</scope>
    <source>
        <strain evidence="4">ATCC BAA-1437 / JCM 17883 / MC-1</strain>
    </source>
</reference>
<accession>A0LCJ7</accession>
<gene>
    <name evidence="3" type="ordered locus">Mmc1_3200</name>
</gene>
<keyword evidence="1" id="KW-0472">Membrane</keyword>
<feature type="transmembrane region" description="Helical" evidence="1">
    <location>
        <begin position="93"/>
        <end position="117"/>
    </location>
</feature>
<dbReference type="Proteomes" id="UP000002586">
    <property type="component" value="Chromosome"/>
</dbReference>
<dbReference type="InterPro" id="IPR015402">
    <property type="entry name" value="DUF1980"/>
</dbReference>
<protein>
    <recommendedName>
        <fullName evidence="2">DUF1980 domain-containing protein</fullName>
    </recommendedName>
</protein>
<name>A0LCJ7_MAGMM</name>
<dbReference type="PANTHER" id="PTHR40047">
    <property type="entry name" value="UPF0703 PROTEIN YCGQ"/>
    <property type="match status" value="1"/>
</dbReference>
<evidence type="ECO:0000313" key="4">
    <source>
        <dbReference type="Proteomes" id="UP000002586"/>
    </source>
</evidence>
<dbReference type="AlphaFoldDB" id="A0LCJ7"/>
<feature type="domain" description="DUF1980" evidence="2">
    <location>
        <begin position="192"/>
        <end position="269"/>
    </location>
</feature>
<organism evidence="3 4">
    <name type="scientific">Magnetococcus marinus (strain ATCC BAA-1437 / JCM 17883 / MC-1)</name>
    <dbReference type="NCBI Taxonomy" id="156889"/>
    <lineage>
        <taxon>Bacteria</taxon>
        <taxon>Pseudomonadati</taxon>
        <taxon>Pseudomonadota</taxon>
        <taxon>Magnetococcia</taxon>
        <taxon>Magnetococcales</taxon>
        <taxon>Magnetococcaceae</taxon>
        <taxon>Magnetococcus</taxon>
    </lineage>
</organism>
<proteinExistence type="predicted"/>
<dbReference type="RefSeq" id="WP_011714753.1">
    <property type="nucleotide sequence ID" value="NC_008576.1"/>
</dbReference>
<reference evidence="4" key="1">
    <citation type="journal article" date="2009" name="Appl. Environ. Microbiol.">
        <title>Complete genome sequence of the chemolithoautotrophic marine magnetotactic coccus strain MC-1.</title>
        <authorList>
            <person name="Schubbe S."/>
            <person name="Williams T.J."/>
            <person name="Xie G."/>
            <person name="Kiss H.E."/>
            <person name="Brettin T.S."/>
            <person name="Martinez D."/>
            <person name="Ross C.A."/>
            <person name="Schuler D."/>
            <person name="Cox B.L."/>
            <person name="Nealson K.H."/>
            <person name="Bazylinski D.A."/>
        </authorList>
    </citation>
    <scope>NUCLEOTIDE SEQUENCE [LARGE SCALE GENOMIC DNA]</scope>
    <source>
        <strain evidence="4">ATCC BAA-1437 / JCM 17883 / MC-1</strain>
    </source>
</reference>
<dbReference type="HOGENOM" id="CLU_079638_0_0_5"/>
<evidence type="ECO:0000259" key="2">
    <source>
        <dbReference type="Pfam" id="PF21537"/>
    </source>
</evidence>
<dbReference type="NCBIfam" id="TIGR03943">
    <property type="entry name" value="TIGR03943 family putative permease subunit"/>
    <property type="match status" value="1"/>
</dbReference>
<dbReference type="Pfam" id="PF21537">
    <property type="entry name" value="DUF1980_C"/>
    <property type="match status" value="1"/>
</dbReference>
<dbReference type="InterPro" id="IPR052955">
    <property type="entry name" value="UPF0703_membrane_permease"/>
</dbReference>
<keyword evidence="1" id="KW-0812">Transmembrane</keyword>
<sequence>MRRVVMAWLNWAPVFQMVGWLMFMGWISFGGYDAAYLADLQSSLLRWGWWLLLLMVITQIVQTLRGGGQAATCQAHDHEHVHDHEAPPQPLKLMAVTAVHFIPWLLFWITGVTSLTMQQDQSLRLSSIRLQQAGEPTAPPFDAAALQSGQRVEVNLIDIYSHDALKSGAKVRVVGRLMRLTPQQVQSYKPGHTTEMALLYRHAIACCAADASPIGLLLSDPGQLLSKVATDAWLVVEGTTSNEIEGEKILGLAVEAVQTIAAPRQPYLFWLSNL</sequence>
<evidence type="ECO:0000256" key="1">
    <source>
        <dbReference type="SAM" id="Phobius"/>
    </source>
</evidence>
<dbReference type="PANTHER" id="PTHR40047:SF1">
    <property type="entry name" value="UPF0703 PROTEIN YCGQ"/>
    <property type="match status" value="1"/>
</dbReference>
<dbReference type="EMBL" id="CP000471">
    <property type="protein sequence ID" value="ABK45690.1"/>
    <property type="molecule type" value="Genomic_DNA"/>
</dbReference>
<dbReference type="KEGG" id="mgm:Mmc1_3200"/>
<dbReference type="STRING" id="156889.Mmc1_3200"/>
<dbReference type="InterPro" id="IPR048447">
    <property type="entry name" value="DUF1980_C"/>
</dbReference>
<dbReference type="eggNOG" id="COG3689">
    <property type="taxonomic scope" value="Bacteria"/>
</dbReference>
<keyword evidence="1" id="KW-1133">Transmembrane helix</keyword>